<sequence>MSVTRDIVATYRRPGTVMRRLLDMGPREDRALAILMAACVLVFISQWPVLNRRAHLEQVELAPLLGASLLAWVFIAPLMFYVIALIVTMALRAFGYSEPGYPARITLFWPLLATSPLILLYGLTLGFTGPGPAASIVGAIWFAVFIWFWISGLRQVTR</sequence>
<comment type="caution">
    <text evidence="2">The sequence shown here is derived from an EMBL/GenBank/DDBJ whole genome shotgun (WGS) entry which is preliminary data.</text>
</comment>
<dbReference type="RefSeq" id="WP_050528949.1">
    <property type="nucleotide sequence ID" value="NZ_AQQZ01000001.1"/>
</dbReference>
<dbReference type="PATRIC" id="fig|1317121.7.peg.181"/>
<reference evidence="2 3" key="1">
    <citation type="journal article" date="2015" name="Int. J. Syst. Evol. Microbiol.">
        <title>Aestuariivita atlantica sp. nov., isolated from deep sea sediment of the Atlantic Ocean.</title>
        <authorList>
            <person name="Li G."/>
            <person name="Lai Q."/>
            <person name="Du Y."/>
            <person name="Liu X."/>
            <person name="Sun F."/>
            <person name="Shao Z."/>
        </authorList>
    </citation>
    <scope>NUCLEOTIDE SEQUENCE [LARGE SCALE GENOMIC DNA]</scope>
    <source>
        <strain evidence="2 3">22II-S11-z3</strain>
    </source>
</reference>
<keyword evidence="1" id="KW-0812">Transmembrane</keyword>
<keyword evidence="1" id="KW-1133">Transmembrane helix</keyword>
<evidence type="ECO:0008006" key="4">
    <source>
        <dbReference type="Google" id="ProtNLM"/>
    </source>
</evidence>
<keyword evidence="1" id="KW-0472">Membrane</keyword>
<protein>
    <recommendedName>
        <fullName evidence="4">Yip1 domain-containing protein</fullName>
    </recommendedName>
</protein>
<dbReference type="OrthoDB" id="7771437at2"/>
<dbReference type="Proteomes" id="UP000036938">
    <property type="component" value="Unassembled WGS sequence"/>
</dbReference>
<organism evidence="2 3">
    <name type="scientific">Pseudaestuariivita atlantica</name>
    <dbReference type="NCBI Taxonomy" id="1317121"/>
    <lineage>
        <taxon>Bacteria</taxon>
        <taxon>Pseudomonadati</taxon>
        <taxon>Pseudomonadota</taxon>
        <taxon>Alphaproteobacteria</taxon>
        <taxon>Rhodobacterales</taxon>
        <taxon>Paracoccaceae</taxon>
        <taxon>Pseudaestuariivita</taxon>
    </lineage>
</organism>
<feature type="transmembrane region" description="Helical" evidence="1">
    <location>
        <begin position="133"/>
        <end position="150"/>
    </location>
</feature>
<proteinExistence type="predicted"/>
<feature type="transmembrane region" description="Helical" evidence="1">
    <location>
        <begin position="107"/>
        <end position="127"/>
    </location>
</feature>
<dbReference type="AlphaFoldDB" id="A0A0L1JTZ4"/>
<evidence type="ECO:0000313" key="2">
    <source>
        <dbReference type="EMBL" id="KNG95231.1"/>
    </source>
</evidence>
<keyword evidence="3" id="KW-1185">Reference proteome</keyword>
<accession>A0A0L1JTZ4</accession>
<feature type="transmembrane region" description="Helical" evidence="1">
    <location>
        <begin position="69"/>
        <end position="95"/>
    </location>
</feature>
<evidence type="ECO:0000256" key="1">
    <source>
        <dbReference type="SAM" id="Phobius"/>
    </source>
</evidence>
<dbReference type="EMBL" id="AQQZ01000001">
    <property type="protein sequence ID" value="KNG95231.1"/>
    <property type="molecule type" value="Genomic_DNA"/>
</dbReference>
<dbReference type="STRING" id="1317121.ATO11_00895"/>
<evidence type="ECO:0000313" key="3">
    <source>
        <dbReference type="Proteomes" id="UP000036938"/>
    </source>
</evidence>
<name>A0A0L1JTZ4_9RHOB</name>
<feature type="transmembrane region" description="Helical" evidence="1">
    <location>
        <begin position="31"/>
        <end position="49"/>
    </location>
</feature>
<gene>
    <name evidence="2" type="ORF">ATO11_00895</name>
</gene>